<feature type="region of interest" description="Disordered" evidence="9">
    <location>
        <begin position="322"/>
        <end position="358"/>
    </location>
</feature>
<dbReference type="PROSITE" id="PS50942">
    <property type="entry name" value="ENTH"/>
    <property type="match status" value="1"/>
</dbReference>
<evidence type="ECO:0000256" key="2">
    <source>
        <dbReference type="ARBA" id="ARBA00004555"/>
    </source>
</evidence>
<comment type="caution">
    <text evidence="11">The sequence shown here is derived from an EMBL/GenBank/DDBJ whole genome shotgun (WGS) entry which is preliminary data.</text>
</comment>
<evidence type="ECO:0000256" key="5">
    <source>
        <dbReference type="ARBA" id="ARBA00023034"/>
    </source>
</evidence>
<keyword evidence="5" id="KW-0333">Golgi apparatus</keyword>
<dbReference type="SMART" id="SM00273">
    <property type="entry name" value="ENTH"/>
    <property type="match status" value="1"/>
</dbReference>
<evidence type="ECO:0000259" key="10">
    <source>
        <dbReference type="PROSITE" id="PS50942"/>
    </source>
</evidence>
<dbReference type="InterPro" id="IPR011417">
    <property type="entry name" value="ANTH_dom"/>
</dbReference>
<dbReference type="Gene3D" id="1.25.40.90">
    <property type="match status" value="1"/>
</dbReference>
<evidence type="ECO:0000256" key="6">
    <source>
        <dbReference type="ARBA" id="ARBA00023136"/>
    </source>
</evidence>
<evidence type="ECO:0000313" key="12">
    <source>
        <dbReference type="Proteomes" id="UP000823775"/>
    </source>
</evidence>
<evidence type="ECO:0000256" key="4">
    <source>
        <dbReference type="ARBA" id="ARBA00022583"/>
    </source>
</evidence>
<dbReference type="Pfam" id="PF07651">
    <property type="entry name" value="ANTH"/>
    <property type="match status" value="1"/>
</dbReference>
<dbReference type="InterPro" id="IPR014712">
    <property type="entry name" value="ANTH_dom_sf"/>
</dbReference>
<keyword evidence="4" id="KW-0254">Endocytosis</keyword>
<keyword evidence="7" id="KW-0168">Coated pit</keyword>
<reference evidence="11 12" key="1">
    <citation type="journal article" date="2021" name="BMC Genomics">
        <title>Datura genome reveals duplications of psychoactive alkaloid biosynthetic genes and high mutation rate following tissue culture.</title>
        <authorList>
            <person name="Rajewski A."/>
            <person name="Carter-House D."/>
            <person name="Stajich J."/>
            <person name="Litt A."/>
        </authorList>
    </citation>
    <scope>NUCLEOTIDE SEQUENCE [LARGE SCALE GENOMIC DNA]</scope>
    <source>
        <strain evidence="11">AR-01</strain>
    </source>
</reference>
<evidence type="ECO:0000256" key="3">
    <source>
        <dbReference type="ARBA" id="ARBA00004600"/>
    </source>
</evidence>
<dbReference type="SUPFAM" id="SSF48464">
    <property type="entry name" value="ENTH/VHS domain"/>
    <property type="match status" value="1"/>
</dbReference>
<dbReference type="InterPro" id="IPR048050">
    <property type="entry name" value="ANTH_N_plant"/>
</dbReference>
<dbReference type="PANTHER" id="PTHR22951">
    <property type="entry name" value="CLATHRIN ASSEMBLY PROTEIN"/>
    <property type="match status" value="1"/>
</dbReference>
<dbReference type="CDD" id="cd03564">
    <property type="entry name" value="ANTH_N"/>
    <property type="match status" value="1"/>
</dbReference>
<accession>A0ABS8VEJ6</accession>
<dbReference type="Proteomes" id="UP000823775">
    <property type="component" value="Unassembled WGS sequence"/>
</dbReference>
<evidence type="ECO:0000313" key="11">
    <source>
        <dbReference type="EMBL" id="MCD9644499.1"/>
    </source>
</evidence>
<dbReference type="InterPro" id="IPR045192">
    <property type="entry name" value="AP180-like"/>
</dbReference>
<evidence type="ECO:0000256" key="7">
    <source>
        <dbReference type="ARBA" id="ARBA00023176"/>
    </source>
</evidence>
<proteinExistence type="predicted"/>
<feature type="domain" description="ENTH" evidence="10">
    <location>
        <begin position="21"/>
        <end position="158"/>
    </location>
</feature>
<dbReference type="InterPro" id="IPR013809">
    <property type="entry name" value="ENTH"/>
</dbReference>
<evidence type="ECO:0000256" key="9">
    <source>
        <dbReference type="SAM" id="MobiDB-lite"/>
    </source>
</evidence>
<keyword evidence="8" id="KW-0968">Cytoplasmic vesicle</keyword>
<dbReference type="EMBL" id="JACEIK010004170">
    <property type="protein sequence ID" value="MCD9644499.1"/>
    <property type="molecule type" value="Genomic_DNA"/>
</dbReference>
<keyword evidence="6" id="KW-0472">Membrane</keyword>
<comment type="subcellular location">
    <subcellularLocation>
        <location evidence="1">Cytoplasmic vesicle</location>
        <location evidence="1">Clathrin-coated vesicle</location>
    </subcellularLocation>
    <subcellularLocation>
        <location evidence="2">Golgi apparatus</location>
    </subcellularLocation>
    <subcellularLocation>
        <location evidence="3">Membrane</location>
        <location evidence="3">Clathrin-coated pit</location>
    </subcellularLocation>
</comment>
<gene>
    <name evidence="11" type="ORF">HAX54_032752</name>
</gene>
<protein>
    <recommendedName>
        <fullName evidence="10">ENTH domain-containing protein</fullName>
    </recommendedName>
</protein>
<evidence type="ECO:0000256" key="1">
    <source>
        <dbReference type="ARBA" id="ARBA00004132"/>
    </source>
</evidence>
<name>A0ABS8VEJ6_DATST</name>
<dbReference type="Gene3D" id="1.20.58.150">
    <property type="entry name" value="ANTH domain"/>
    <property type="match status" value="1"/>
</dbReference>
<organism evidence="11 12">
    <name type="scientific">Datura stramonium</name>
    <name type="common">Jimsonweed</name>
    <name type="synonym">Common thornapple</name>
    <dbReference type="NCBI Taxonomy" id="4076"/>
    <lineage>
        <taxon>Eukaryota</taxon>
        <taxon>Viridiplantae</taxon>
        <taxon>Streptophyta</taxon>
        <taxon>Embryophyta</taxon>
        <taxon>Tracheophyta</taxon>
        <taxon>Spermatophyta</taxon>
        <taxon>Magnoliopsida</taxon>
        <taxon>eudicotyledons</taxon>
        <taxon>Gunneridae</taxon>
        <taxon>Pentapetalae</taxon>
        <taxon>asterids</taxon>
        <taxon>lamiids</taxon>
        <taxon>Solanales</taxon>
        <taxon>Solanaceae</taxon>
        <taxon>Solanoideae</taxon>
        <taxon>Datureae</taxon>
        <taxon>Datura</taxon>
    </lineage>
</organism>
<evidence type="ECO:0000256" key="8">
    <source>
        <dbReference type="ARBA" id="ARBA00023329"/>
    </source>
</evidence>
<dbReference type="InterPro" id="IPR008942">
    <property type="entry name" value="ENTH_VHS"/>
</dbReference>
<sequence>MERFRKAYDKLKDSTKVGLAKVKSEFKDLDVAIVKATNHVESPPKERHIARIVVATSITCPRADVAYCIHALSRRLSKTRNWIVVIKTLIVIHRVLRDGDPSFREELRRYSQRGHIFQLSNFKDDSSHLALDCSAWVRTYALFLEERIECFRTLKNDIYSERLTKTLTGTNKVHCRTTLLNGEELLEQLPALQQLLYRLTGCQPEGGACYNFLIQYAFALVLKESFKIYCAINDGIINLVDFFFEMSKHDAIKALNIYKRAGQQAEHVAHFYDFCRGLDVARTFQFPTLKQPPISFLATMEEYIREAPQTDSMPNKRLEYLETKQKPKEPLPDVSENKIEEAKNSKVKQAEAQEETLPKKVEETPPLISREEPVDFLGLNQPDPRVAELEESNALALAIVAPGKENPSANYQASETGKISGWELALLNSPSNNLSKIIPDKESARGFDKLLLDSLYEDDAARRQIQLQQAGYNAVYGYEMLGQNSVNHDDPFAMSNHIVPQTRIQMMMDQRQQQQQQMMQQQPMMQQQHMMLQQQPPQQNMLMVHHQYQGQYSQQMWYMESSNPFRDPFGYPQSAMPPRGNHPLI</sequence>
<dbReference type="PANTHER" id="PTHR22951:SF5">
    <property type="entry name" value="PHOSPHATIDYLINOSITOL-BINDING CLATHRIN ASSEMBLY PROTEIN LAP"/>
    <property type="match status" value="1"/>
</dbReference>
<dbReference type="SUPFAM" id="SSF89009">
    <property type="entry name" value="GAT-like domain"/>
    <property type="match status" value="1"/>
</dbReference>
<keyword evidence="12" id="KW-1185">Reference proteome</keyword>